<dbReference type="EMBL" id="JASJEV010000014">
    <property type="protein sequence ID" value="MDJ1159937.1"/>
    <property type="molecule type" value="Genomic_DNA"/>
</dbReference>
<keyword evidence="4" id="KW-0997">Cell inner membrane</keyword>
<gene>
    <name evidence="12" type="ORF">QNA08_17115</name>
</gene>
<evidence type="ECO:0000256" key="6">
    <source>
        <dbReference type="SAM" id="MobiDB-lite"/>
    </source>
</evidence>
<dbReference type="InterPro" id="IPR006143">
    <property type="entry name" value="RND_pump_MFP"/>
</dbReference>
<dbReference type="Pfam" id="PF25876">
    <property type="entry name" value="HH_MFP_RND"/>
    <property type="match status" value="1"/>
</dbReference>
<dbReference type="Gene3D" id="1.10.287.470">
    <property type="entry name" value="Helix hairpin bin"/>
    <property type="match status" value="1"/>
</dbReference>
<dbReference type="InterPro" id="IPR058626">
    <property type="entry name" value="MdtA-like_b-barrel"/>
</dbReference>
<feature type="domain" description="YknX-like C-terminal permuted SH3-like" evidence="11">
    <location>
        <begin position="321"/>
        <end position="386"/>
    </location>
</feature>
<feature type="domain" description="Multidrug resistance protein MdtA-like barrel-sandwich hybrid" evidence="9">
    <location>
        <begin position="87"/>
        <end position="224"/>
    </location>
</feature>
<dbReference type="InterPro" id="IPR058624">
    <property type="entry name" value="MdtA-like_HH"/>
</dbReference>
<evidence type="ECO:0000256" key="7">
    <source>
        <dbReference type="SAM" id="SignalP"/>
    </source>
</evidence>
<evidence type="ECO:0000256" key="4">
    <source>
        <dbReference type="ARBA" id="ARBA00022519"/>
    </source>
</evidence>
<dbReference type="PANTHER" id="PTHR30469:SF36">
    <property type="entry name" value="BLL3903 PROTEIN"/>
    <property type="match status" value="1"/>
</dbReference>
<dbReference type="Pfam" id="PF25989">
    <property type="entry name" value="YknX_C"/>
    <property type="match status" value="1"/>
</dbReference>
<evidence type="ECO:0000256" key="2">
    <source>
        <dbReference type="ARBA" id="ARBA00009477"/>
    </source>
</evidence>
<comment type="subcellular location">
    <subcellularLocation>
        <location evidence="1">Cell membrane</location>
    </subcellularLocation>
</comment>
<protein>
    <submittedName>
        <fullName evidence="12">Efflux RND transporter periplasmic adaptor subunit</fullName>
    </submittedName>
</protein>
<dbReference type="InterPro" id="IPR058625">
    <property type="entry name" value="MdtA-like_BSH"/>
</dbReference>
<dbReference type="PROSITE" id="PS51257">
    <property type="entry name" value="PROKAR_LIPOPROTEIN"/>
    <property type="match status" value="1"/>
</dbReference>
<dbReference type="RefSeq" id="WP_283741934.1">
    <property type="nucleotide sequence ID" value="NZ_JASJEV010000014.1"/>
</dbReference>
<evidence type="ECO:0000256" key="3">
    <source>
        <dbReference type="ARBA" id="ARBA00022475"/>
    </source>
</evidence>
<accession>A0ABT7ALW1</accession>
<dbReference type="Gene3D" id="2.40.30.170">
    <property type="match status" value="1"/>
</dbReference>
<evidence type="ECO:0000256" key="5">
    <source>
        <dbReference type="ARBA" id="ARBA00023136"/>
    </source>
</evidence>
<feature type="region of interest" description="Disordered" evidence="6">
    <location>
        <begin position="386"/>
        <end position="417"/>
    </location>
</feature>
<keyword evidence="7" id="KW-0732">Signal</keyword>
<keyword evidence="3" id="KW-1003">Cell membrane</keyword>
<feature type="domain" description="Multidrug resistance protein MdtA-like beta-barrel" evidence="10">
    <location>
        <begin position="234"/>
        <end position="314"/>
    </location>
</feature>
<keyword evidence="5" id="KW-0472">Membrane</keyword>
<feature type="compositionally biased region" description="Pro residues" evidence="6">
    <location>
        <begin position="394"/>
        <end position="403"/>
    </location>
</feature>
<dbReference type="Proteomes" id="UP001321492">
    <property type="component" value="Unassembled WGS sequence"/>
</dbReference>
<comment type="similarity">
    <text evidence="2">Belongs to the membrane fusion protein (MFP) (TC 8.A.1) family.</text>
</comment>
<name>A0ABT7ALW1_9HYPH</name>
<feature type="chain" id="PRO_5045054549" evidence="7">
    <location>
        <begin position="22"/>
        <end position="417"/>
    </location>
</feature>
<evidence type="ECO:0000259" key="10">
    <source>
        <dbReference type="Pfam" id="PF25944"/>
    </source>
</evidence>
<organism evidence="12 13">
    <name type="scientific">Chelatococcus albus</name>
    <dbReference type="NCBI Taxonomy" id="3047466"/>
    <lineage>
        <taxon>Bacteria</taxon>
        <taxon>Pseudomonadati</taxon>
        <taxon>Pseudomonadota</taxon>
        <taxon>Alphaproteobacteria</taxon>
        <taxon>Hyphomicrobiales</taxon>
        <taxon>Chelatococcaceae</taxon>
        <taxon>Chelatococcus</taxon>
    </lineage>
</organism>
<reference evidence="12 13" key="1">
    <citation type="submission" date="2023-05" db="EMBL/GenBank/DDBJ databases">
        <title>Chelatococcus sp. nov., a moderately thermophilic bacterium isolated from hot spring microbial mat.</title>
        <authorList>
            <person name="Hu C.-J."/>
            <person name="Li W.-J."/>
        </authorList>
    </citation>
    <scope>NUCLEOTIDE SEQUENCE [LARGE SCALE GENOMIC DNA]</scope>
    <source>
        <strain evidence="12 13">SYSU G07232</strain>
    </source>
</reference>
<dbReference type="Pfam" id="PF25944">
    <property type="entry name" value="Beta-barrel_RND"/>
    <property type="match status" value="1"/>
</dbReference>
<dbReference type="Pfam" id="PF25917">
    <property type="entry name" value="BSH_RND"/>
    <property type="match status" value="1"/>
</dbReference>
<keyword evidence="13" id="KW-1185">Reference proteome</keyword>
<evidence type="ECO:0000259" key="9">
    <source>
        <dbReference type="Pfam" id="PF25917"/>
    </source>
</evidence>
<feature type="domain" description="Multidrug resistance protein MdtA-like alpha-helical hairpin" evidence="8">
    <location>
        <begin position="127"/>
        <end position="193"/>
    </location>
</feature>
<evidence type="ECO:0000256" key="1">
    <source>
        <dbReference type="ARBA" id="ARBA00004236"/>
    </source>
</evidence>
<proteinExistence type="inferred from homology"/>
<evidence type="ECO:0000259" key="11">
    <source>
        <dbReference type="Pfam" id="PF25989"/>
    </source>
</evidence>
<evidence type="ECO:0000259" key="8">
    <source>
        <dbReference type="Pfam" id="PF25876"/>
    </source>
</evidence>
<dbReference type="InterPro" id="IPR058637">
    <property type="entry name" value="YknX-like_C"/>
</dbReference>
<dbReference type="PANTHER" id="PTHR30469">
    <property type="entry name" value="MULTIDRUG RESISTANCE PROTEIN MDTA"/>
    <property type="match status" value="1"/>
</dbReference>
<feature type="signal peptide" evidence="7">
    <location>
        <begin position="1"/>
        <end position="21"/>
    </location>
</feature>
<sequence>MIRLRPAAFVLAAALSGVACVALVSAQTSDSGNRNGSGPAGAKAQEPIRGPSEPGARAPVSVAVGKAQRKAMPVRIDSIGIVQTVASVTLRSRVDSQITEVLFEDGAFVRAGDVLFKLDARQIEAQIKQAEANLARDRASLTYAASDLKRQETLAKRDFASEQKLDTARTQVATLEAAVAAGEAAVENLKVQGSYYTVTAPISGRVGAAGLKVGNVAKTGEAATPLAVINQTSPIYVAFALTQRRLPEIREAMQAGTASVLATPQGYGKGAEGKIAFIDNTVDATTGTITVRGIFENADEFLWPGTLCNVRLTLRMEPDAVAVPREAVQTSQTGDFVFVVENGSARVNPVSVDRTVDGEAVIATGLRGDETVVTDGHLLLTDGARVAPRSAPAAPAPGVPQPAQPEGGSISRRGSAS</sequence>
<evidence type="ECO:0000313" key="13">
    <source>
        <dbReference type="Proteomes" id="UP001321492"/>
    </source>
</evidence>
<feature type="region of interest" description="Disordered" evidence="6">
    <location>
        <begin position="28"/>
        <end position="60"/>
    </location>
</feature>
<dbReference type="NCBIfam" id="TIGR01730">
    <property type="entry name" value="RND_mfp"/>
    <property type="match status" value="1"/>
</dbReference>
<evidence type="ECO:0000313" key="12">
    <source>
        <dbReference type="EMBL" id="MDJ1159937.1"/>
    </source>
</evidence>
<comment type="caution">
    <text evidence="12">The sequence shown here is derived from an EMBL/GenBank/DDBJ whole genome shotgun (WGS) entry which is preliminary data.</text>
</comment>
<dbReference type="Gene3D" id="2.40.50.100">
    <property type="match status" value="1"/>
</dbReference>
<dbReference type="Gene3D" id="2.40.420.20">
    <property type="match status" value="1"/>
</dbReference>
<dbReference type="SUPFAM" id="SSF111369">
    <property type="entry name" value="HlyD-like secretion proteins"/>
    <property type="match status" value="1"/>
</dbReference>